<protein>
    <recommendedName>
        <fullName evidence="3">FAD-dependent urate hydroxylase HpyO FAD/NAD(P)-binding domain-containing protein</fullName>
    </recommendedName>
</protein>
<reference evidence="1 2" key="1">
    <citation type="submission" date="2023-08" db="EMBL/GenBank/DDBJ databases">
        <title>Arthrobacter horti sp. nov., isolated from forest soil.</title>
        <authorList>
            <person name="Park M."/>
        </authorList>
    </citation>
    <scope>NUCLEOTIDE SEQUENCE [LARGE SCALE GENOMIC DNA]</scope>
    <source>
        <strain evidence="1 2">YJM1</strain>
    </source>
</reference>
<organism evidence="1 2">
    <name type="scientific">Arthrobacter horti</name>
    <dbReference type="NCBI Taxonomy" id="3068273"/>
    <lineage>
        <taxon>Bacteria</taxon>
        <taxon>Bacillati</taxon>
        <taxon>Actinomycetota</taxon>
        <taxon>Actinomycetes</taxon>
        <taxon>Micrococcales</taxon>
        <taxon>Micrococcaceae</taxon>
        <taxon>Arthrobacter</taxon>
    </lineage>
</organism>
<evidence type="ECO:0008006" key="3">
    <source>
        <dbReference type="Google" id="ProtNLM"/>
    </source>
</evidence>
<keyword evidence="2" id="KW-1185">Reference proteome</keyword>
<evidence type="ECO:0000313" key="2">
    <source>
        <dbReference type="Proteomes" id="UP001232725"/>
    </source>
</evidence>
<sequence length="485" mass="52995">MGRRREPQPRDAVVVSIGGGLSSFALVDRLRIGGVQKADIRVVSSGAWPWEGFQATCRASGMLDDSPLRSDSSSRMDNIWGFPGYAMTQALRDHSPLPMLKTLGEPLLNQPYTPPLGLFTDTLEREARRIGWPSMLVRGQATAVDRLPDGRYRVLVRRQKGRPMALTCTHLHLGLGATGPRVAEDAGGFRAEHGAERVVHAYEPHDHVYRELAARGGSVLLRGNGIAASRALHRLIQAKREGGVDLQIWHVFRSYRTDSPQPGGPEEEAHDAGLARTGDGFRYQPFSFPKGAFSGQLLDRTRALPEEERLDLLAELGATSTPYRREWVQELRQARSDGWYRAVRGENTAFTEFPDCVQASISLSNGRRLSLELDFAVDATGRNGRAVDHPLAAQLVDAGLAEANPLGSLRVDDDFVVQGSRGPGLLLASGMITRGAPLGPVDSFYGMQSAALGMADALAERGVGRRLGSWRSVSQWLRWVGGRQP</sequence>
<dbReference type="Proteomes" id="UP001232725">
    <property type="component" value="Unassembled WGS sequence"/>
</dbReference>
<comment type="caution">
    <text evidence="1">The sequence shown here is derived from an EMBL/GenBank/DDBJ whole genome shotgun (WGS) entry which is preliminary data.</text>
</comment>
<proteinExistence type="predicted"/>
<dbReference type="EMBL" id="JAVALS010000023">
    <property type="protein sequence ID" value="MDP5228728.1"/>
    <property type="molecule type" value="Genomic_DNA"/>
</dbReference>
<dbReference type="RefSeq" id="WP_305997773.1">
    <property type="nucleotide sequence ID" value="NZ_JAVALS010000023.1"/>
</dbReference>
<name>A0ABT9IT17_9MICC</name>
<evidence type="ECO:0000313" key="1">
    <source>
        <dbReference type="EMBL" id="MDP5228728.1"/>
    </source>
</evidence>
<gene>
    <name evidence="1" type="ORF">Q9R02_16350</name>
</gene>
<dbReference type="InterPro" id="IPR036188">
    <property type="entry name" value="FAD/NAD-bd_sf"/>
</dbReference>
<dbReference type="Gene3D" id="3.50.50.60">
    <property type="entry name" value="FAD/NAD(P)-binding domain"/>
    <property type="match status" value="1"/>
</dbReference>
<accession>A0ABT9IT17</accession>